<reference evidence="2" key="1">
    <citation type="journal article" date="2023" name="Mol. Phylogenet. Evol.">
        <title>Genome-scale phylogeny and comparative genomics of the fungal order Sordariales.</title>
        <authorList>
            <person name="Hensen N."/>
            <person name="Bonometti L."/>
            <person name="Westerberg I."/>
            <person name="Brannstrom I.O."/>
            <person name="Guillou S."/>
            <person name="Cros-Aarteil S."/>
            <person name="Calhoun S."/>
            <person name="Haridas S."/>
            <person name="Kuo A."/>
            <person name="Mondo S."/>
            <person name="Pangilinan J."/>
            <person name="Riley R."/>
            <person name="LaButti K."/>
            <person name="Andreopoulos B."/>
            <person name="Lipzen A."/>
            <person name="Chen C."/>
            <person name="Yan M."/>
            <person name="Daum C."/>
            <person name="Ng V."/>
            <person name="Clum A."/>
            <person name="Steindorff A."/>
            <person name="Ohm R.A."/>
            <person name="Martin F."/>
            <person name="Silar P."/>
            <person name="Natvig D.O."/>
            <person name="Lalanne C."/>
            <person name="Gautier V."/>
            <person name="Ament-Velasquez S.L."/>
            <person name="Kruys A."/>
            <person name="Hutchinson M.I."/>
            <person name="Powell A.J."/>
            <person name="Barry K."/>
            <person name="Miller A.N."/>
            <person name="Grigoriev I.V."/>
            <person name="Debuchy R."/>
            <person name="Gladieux P."/>
            <person name="Hiltunen Thoren M."/>
            <person name="Johannesson H."/>
        </authorList>
    </citation>
    <scope>NUCLEOTIDE SEQUENCE</scope>
    <source>
        <strain evidence="2">CBS 123565</strain>
    </source>
</reference>
<dbReference type="Proteomes" id="UP001304895">
    <property type="component" value="Unassembled WGS sequence"/>
</dbReference>
<protein>
    <submittedName>
        <fullName evidence="2">Uncharacterized protein</fullName>
    </submittedName>
</protein>
<feature type="region of interest" description="Disordered" evidence="1">
    <location>
        <begin position="325"/>
        <end position="348"/>
    </location>
</feature>
<evidence type="ECO:0000313" key="3">
    <source>
        <dbReference type="Proteomes" id="UP001304895"/>
    </source>
</evidence>
<feature type="compositionally biased region" description="Gly residues" evidence="1">
    <location>
        <begin position="329"/>
        <end position="342"/>
    </location>
</feature>
<proteinExistence type="predicted"/>
<gene>
    <name evidence="2" type="ORF">BT67DRAFT_484550</name>
</gene>
<dbReference type="AlphaFoldDB" id="A0AAN6UG57"/>
<sequence length="348" mass="37062">MQDRVYIAGVKLVGVMLALIPNLERFSLQTEGPSAYVPVGALSALTGLSKPGPLAKLTTLDICDRSLPLGFDYHAGGILEAAAGSLATLNVHMSGGPTQKVGRERLRNLRTLRISHTRPSAAKLAALLDSCAPPGLEAFTYEATYPFVVNILLGPADERDLFQPSDAIQPLIRHKATLQSLHLDLRARGYYNPITDGGDSQPLPMTLKDLRALKHVFLSASVLCNHHGRASYTNHDSILLTQLLPTSVTSLFLAGDLGQLTPRLGHALVHLAKSAGPRKEFKALRRVRCDAVLATRGLEHMAVREVFAARGVDFAFSSWPLSEPTRPGGDAGGGAIAVGAGPGHSSAR</sequence>
<dbReference type="EMBL" id="MU853420">
    <property type="protein sequence ID" value="KAK4132026.1"/>
    <property type="molecule type" value="Genomic_DNA"/>
</dbReference>
<accession>A0AAN6UG57</accession>
<evidence type="ECO:0000313" key="2">
    <source>
        <dbReference type="EMBL" id="KAK4132026.1"/>
    </source>
</evidence>
<keyword evidence="3" id="KW-1185">Reference proteome</keyword>
<comment type="caution">
    <text evidence="2">The sequence shown here is derived from an EMBL/GenBank/DDBJ whole genome shotgun (WGS) entry which is preliminary data.</text>
</comment>
<name>A0AAN6UG57_9PEZI</name>
<reference evidence="2" key="2">
    <citation type="submission" date="2023-05" db="EMBL/GenBank/DDBJ databases">
        <authorList>
            <consortium name="Lawrence Berkeley National Laboratory"/>
            <person name="Steindorff A."/>
            <person name="Hensen N."/>
            <person name="Bonometti L."/>
            <person name="Westerberg I."/>
            <person name="Brannstrom I.O."/>
            <person name="Guillou S."/>
            <person name="Cros-Aarteil S."/>
            <person name="Calhoun S."/>
            <person name="Haridas S."/>
            <person name="Kuo A."/>
            <person name="Mondo S."/>
            <person name="Pangilinan J."/>
            <person name="Riley R."/>
            <person name="Labutti K."/>
            <person name="Andreopoulos B."/>
            <person name="Lipzen A."/>
            <person name="Chen C."/>
            <person name="Yanf M."/>
            <person name="Daum C."/>
            <person name="Ng V."/>
            <person name="Clum A."/>
            <person name="Ohm R."/>
            <person name="Martin F."/>
            <person name="Silar P."/>
            <person name="Natvig D."/>
            <person name="Lalanne C."/>
            <person name="Gautier V."/>
            <person name="Ament-Velasquez S.L."/>
            <person name="Kruys A."/>
            <person name="Hutchinson M.I."/>
            <person name="Powell A.J."/>
            <person name="Barry K."/>
            <person name="Miller A.N."/>
            <person name="Grigoriev I.V."/>
            <person name="Debuchy R."/>
            <person name="Gladieux P."/>
            <person name="Thoren M.H."/>
            <person name="Johannesson H."/>
        </authorList>
    </citation>
    <scope>NUCLEOTIDE SEQUENCE</scope>
    <source>
        <strain evidence="2">CBS 123565</strain>
    </source>
</reference>
<evidence type="ECO:0000256" key="1">
    <source>
        <dbReference type="SAM" id="MobiDB-lite"/>
    </source>
</evidence>
<organism evidence="2 3">
    <name type="scientific">Trichocladium antarcticum</name>
    <dbReference type="NCBI Taxonomy" id="1450529"/>
    <lineage>
        <taxon>Eukaryota</taxon>
        <taxon>Fungi</taxon>
        <taxon>Dikarya</taxon>
        <taxon>Ascomycota</taxon>
        <taxon>Pezizomycotina</taxon>
        <taxon>Sordariomycetes</taxon>
        <taxon>Sordariomycetidae</taxon>
        <taxon>Sordariales</taxon>
        <taxon>Chaetomiaceae</taxon>
        <taxon>Trichocladium</taxon>
    </lineage>
</organism>